<dbReference type="InterPro" id="IPR036366">
    <property type="entry name" value="PGBDSf"/>
</dbReference>
<accession>A0ABX5L3Y9</accession>
<evidence type="ECO:0000313" key="3">
    <source>
        <dbReference type="EMBL" id="PWI27353.1"/>
    </source>
</evidence>
<evidence type="ECO:0000256" key="2">
    <source>
        <dbReference type="SAM" id="Phobius"/>
    </source>
</evidence>
<protein>
    <recommendedName>
        <fullName evidence="5">Peptidoglycan binding-like domain-containing protein</fullName>
    </recommendedName>
</protein>
<evidence type="ECO:0000313" key="4">
    <source>
        <dbReference type="Proteomes" id="UP000245514"/>
    </source>
</evidence>
<keyword evidence="2" id="KW-1133">Transmembrane helix</keyword>
<dbReference type="Gene3D" id="1.10.101.10">
    <property type="entry name" value="PGBD-like superfamily/PGBD"/>
    <property type="match status" value="1"/>
</dbReference>
<gene>
    <name evidence="3" type="ORF">CAY35_07740</name>
</gene>
<feature type="compositionally biased region" description="Low complexity" evidence="1">
    <location>
        <begin position="357"/>
        <end position="370"/>
    </location>
</feature>
<dbReference type="EMBL" id="QFWG01000010">
    <property type="protein sequence ID" value="PWI27353.1"/>
    <property type="molecule type" value="Genomic_DNA"/>
</dbReference>
<dbReference type="Proteomes" id="UP000245514">
    <property type="component" value="Unassembled WGS sequence"/>
</dbReference>
<evidence type="ECO:0000256" key="1">
    <source>
        <dbReference type="SAM" id="MobiDB-lite"/>
    </source>
</evidence>
<feature type="transmembrane region" description="Helical" evidence="2">
    <location>
        <begin position="12"/>
        <end position="35"/>
    </location>
</feature>
<name>A0ABX5L3Y9_9MICC</name>
<keyword evidence="2" id="KW-0812">Transmembrane</keyword>
<sequence length="407" mass="41809">MKKAGAPHLSRVAFPVRTLVITVVVIGAVVAAFFIGTLTAPKSSVATVTDEKVQATAVVEERPIVPDTVILGAVGEGKTRDVLPTVLPETPTVTKQALKKGKDVVPGQLLGSVAGTPVFAVSGQLPLYRDLAAGDKGDDVIAFQKALETTGYNVPASGVVDATTINAVAALFREAGYALPQRETDSSPSGPSDESATEEDGSDQPAAPQTQPYIPVAAFASIGGKSGTVLSVAGVSSTLGPEQPFAKIRVGSRTIKAYVNVADAQQLKKGTEVRIIAGAATFAGTVENVGEFEGGTDSRAPGHQVSFATKDEAFEKVQTGTQVRVELTTKAKPQKAVPVTALRHDADGDYVLVAAPGSRGTTGQGSSKQGSNDKEEPRRVKVTVGKTAAGWAAVESDDLAVGDTVVL</sequence>
<proteinExistence type="predicted"/>
<feature type="region of interest" description="Disordered" evidence="1">
    <location>
        <begin position="179"/>
        <end position="210"/>
    </location>
</feature>
<keyword evidence="2" id="KW-0472">Membrane</keyword>
<evidence type="ECO:0008006" key="5">
    <source>
        <dbReference type="Google" id="ProtNLM"/>
    </source>
</evidence>
<keyword evidence="4" id="KW-1185">Reference proteome</keyword>
<feature type="region of interest" description="Disordered" evidence="1">
    <location>
        <begin position="354"/>
        <end position="380"/>
    </location>
</feature>
<dbReference type="Gene3D" id="2.40.420.20">
    <property type="match status" value="1"/>
</dbReference>
<comment type="caution">
    <text evidence="3">The sequence shown here is derived from an EMBL/GenBank/DDBJ whole genome shotgun (WGS) entry which is preliminary data.</text>
</comment>
<reference evidence="3 4" key="1">
    <citation type="submission" date="2018-05" db="EMBL/GenBank/DDBJ databases">
        <title>Draft Genome Sequence of Arthrobacter cumminsii IME1328, Isolated from a Patient Who Suffered from Foot Ulcers in China.</title>
        <authorList>
            <person name="Li M."/>
            <person name="Jiang Z."/>
            <person name="Sun Q."/>
            <person name="Tong Y."/>
        </authorList>
    </citation>
    <scope>NUCLEOTIDE SEQUENCE [LARGE SCALE GENOMIC DNA]</scope>
    <source>
        <strain evidence="3 4">IME1328</strain>
    </source>
</reference>
<dbReference type="RefSeq" id="WP_109304057.1">
    <property type="nucleotide sequence ID" value="NZ_JASOHZ020000001.1"/>
</dbReference>
<organism evidence="3 4">
    <name type="scientific">Pseudoglutamicibacter cumminsii</name>
    <dbReference type="NCBI Taxonomy" id="156979"/>
    <lineage>
        <taxon>Bacteria</taxon>
        <taxon>Bacillati</taxon>
        <taxon>Actinomycetota</taxon>
        <taxon>Actinomycetes</taxon>
        <taxon>Micrococcales</taxon>
        <taxon>Micrococcaceae</taxon>
        <taxon>Pseudoglutamicibacter</taxon>
    </lineage>
</organism>